<sequence length="713" mass="79477">MDKNIKNTKEVSSNDGFLKVNLSAISFYERDHNNSLNLNETLGNVYKSLIKCDKRSTDIANNTTLCKSSSCCVVFSLKLLSGSSKHKDYWTLCSEVITRPLFVKYKRNDKGYISFLTNHTEVLRFGKATSVESIKPVDQYNKHFGSVIDTDRFLLSIGVSIVKKSKLLYMGYGNKYLSSVDLFGKRLSVGILGDKNNNSLNLDSGLLFFDLYVKRTHLVPIPNSDIVAQTESAENKGFGSDKNQDSSNDLLNNLNGLISNKKLDIEACLKDTKLLSELQLDDYTTSSSYVDSVSEVSSVKKVPLSKKKVLPPPRPKNDNSVPDKQVVHVHSNCTHSVEDSNNTKSGASKDFGQKNDEVHPEFCENFNADSKYDKNIKGVKVTFNKDFVELIDSLAPKKYANLSQTSSSLLNGLNLETSRLKGNESRPWSAKPERLSSISPDGFSFKVFLKFVNLNGGNDDRKIMTDNGDDVDAAVNDVNYQNYQDIRNQSIDGGNENECFGGEHESLGVILNELFLFSNKVFLISNTKGTYDTVWIKTRSSASLENIIKIPISTSSSKMGELFDYLSKISLSSVYGVGFLVDLRVDLFALEVFISILEDKIGNMDLNIPIKLTDVVFSLNCTDFLSYFDDALDHLSSKLDKSSSATHSNTISSHSSSAHLYYQDSLRSNVQVESAGPVWTNILKKEIGSIREENSIHDNFLKFIWPSYGKQLA</sequence>
<keyword evidence="3" id="KW-1185">Reference proteome</keyword>
<protein>
    <submittedName>
        <fullName evidence="2">Uncharacterized protein</fullName>
    </submittedName>
</protein>
<proteinExistence type="predicted"/>
<dbReference type="RefSeq" id="XP_009691393.1">
    <property type="nucleotide sequence ID" value="XM_009693098.1"/>
</dbReference>
<dbReference type="KEGG" id="tot:TOT_030000355"/>
<evidence type="ECO:0000256" key="1">
    <source>
        <dbReference type="SAM" id="MobiDB-lite"/>
    </source>
</evidence>
<reference evidence="2 3" key="1">
    <citation type="journal article" date="2012" name="MBio">
        <title>Comparative genome analysis of three eukaryotic parasites with differing abilities to transform leukocytes reveals key mediators of Theileria-induced leukocyte transformation.</title>
        <authorList>
            <person name="Hayashida K."/>
            <person name="Hara Y."/>
            <person name="Abe T."/>
            <person name="Yamasaki C."/>
            <person name="Toyoda A."/>
            <person name="Kosuge T."/>
            <person name="Suzuki Y."/>
            <person name="Sato Y."/>
            <person name="Kawashima S."/>
            <person name="Katayama T."/>
            <person name="Wakaguri H."/>
            <person name="Inoue N."/>
            <person name="Homma K."/>
            <person name="Tada-Umezaki M."/>
            <person name="Yagi Y."/>
            <person name="Fujii Y."/>
            <person name="Habara T."/>
            <person name="Kanehisa M."/>
            <person name="Watanabe H."/>
            <person name="Ito K."/>
            <person name="Gojobori T."/>
            <person name="Sugawara H."/>
            <person name="Imanishi T."/>
            <person name="Weir W."/>
            <person name="Gardner M."/>
            <person name="Pain A."/>
            <person name="Shiels B."/>
            <person name="Hattori M."/>
            <person name="Nene V."/>
            <person name="Sugimoto C."/>
        </authorList>
    </citation>
    <scope>NUCLEOTIDE SEQUENCE [LARGE SCALE GENOMIC DNA]</scope>
    <source>
        <strain evidence="2 3">Shintoku</strain>
    </source>
</reference>
<dbReference type="OrthoDB" id="365891at2759"/>
<evidence type="ECO:0000313" key="2">
    <source>
        <dbReference type="EMBL" id="BAM41092.1"/>
    </source>
</evidence>
<dbReference type="EMBL" id="AP011948">
    <property type="protein sequence ID" value="BAM41092.1"/>
    <property type="molecule type" value="Genomic_DNA"/>
</dbReference>
<dbReference type="GeneID" id="20715536"/>
<name>J4CDG3_THEOR</name>
<accession>J4CDG3</accession>
<evidence type="ECO:0000313" key="3">
    <source>
        <dbReference type="Proteomes" id="UP000003786"/>
    </source>
</evidence>
<dbReference type="Proteomes" id="UP000003786">
    <property type="component" value="Chromosome 3"/>
</dbReference>
<gene>
    <name evidence="2" type="ORF">TOT_030000355</name>
</gene>
<dbReference type="AlphaFoldDB" id="J4CDG3"/>
<feature type="region of interest" description="Disordered" evidence="1">
    <location>
        <begin position="302"/>
        <end position="323"/>
    </location>
</feature>
<dbReference type="VEuPathDB" id="PiroplasmaDB:TOT_030000355"/>
<dbReference type="eggNOG" id="ENOG502TN50">
    <property type="taxonomic scope" value="Eukaryota"/>
</dbReference>
<organism evidence="2 3">
    <name type="scientific">Theileria orientalis strain Shintoku</name>
    <dbReference type="NCBI Taxonomy" id="869250"/>
    <lineage>
        <taxon>Eukaryota</taxon>
        <taxon>Sar</taxon>
        <taxon>Alveolata</taxon>
        <taxon>Apicomplexa</taxon>
        <taxon>Aconoidasida</taxon>
        <taxon>Piroplasmida</taxon>
        <taxon>Theileriidae</taxon>
        <taxon>Theileria</taxon>
    </lineage>
</organism>